<protein>
    <submittedName>
        <fullName evidence="1">Uncharacterized protein</fullName>
    </submittedName>
</protein>
<accession>A0A4Q4ZGB4</accession>
<gene>
    <name evidence="1" type="ORF">EKO23_06245</name>
</gene>
<dbReference type="Proteomes" id="UP000295198">
    <property type="component" value="Unassembled WGS sequence"/>
</dbReference>
<dbReference type="OrthoDB" id="5193241at2"/>
<dbReference type="EMBL" id="SDKM01000007">
    <property type="protein sequence ID" value="RYP87207.1"/>
    <property type="molecule type" value="Genomic_DNA"/>
</dbReference>
<proteinExistence type="predicted"/>
<reference evidence="1 2" key="1">
    <citation type="submission" date="2019-01" db="EMBL/GenBank/DDBJ databases">
        <title>Nocardioides guangzhouensis sp. nov., an actinobacterium isolated from soil.</title>
        <authorList>
            <person name="Fu Y."/>
            <person name="Cai Y."/>
            <person name="Lin Z."/>
            <person name="Chen P."/>
        </authorList>
    </citation>
    <scope>NUCLEOTIDE SEQUENCE [LARGE SCALE GENOMIC DNA]</scope>
    <source>
        <strain evidence="1 2">130</strain>
    </source>
</reference>
<dbReference type="AlphaFoldDB" id="A0A4Q4ZGB4"/>
<sequence length="151" mass="16610">MTERFEDDEVLALHLAEALRDVRPELDEVSRRAKGAFTWRTIDADLLTAQLMFDSTQEDAMAATRSADSGRVMVFSVELKSVEIEVLSDRVVGQFLPPSAGEVEVEGADGVVATVLADDLGFFVVEPVPTGVVRLRCTTPTTRLVTDWVRL</sequence>
<evidence type="ECO:0000313" key="1">
    <source>
        <dbReference type="EMBL" id="RYP87207.1"/>
    </source>
</evidence>
<keyword evidence="2" id="KW-1185">Reference proteome</keyword>
<name>A0A4Q4ZGB4_9ACTN</name>
<evidence type="ECO:0000313" key="2">
    <source>
        <dbReference type="Proteomes" id="UP000295198"/>
    </source>
</evidence>
<organism evidence="1 2">
    <name type="scientific">Nocardioides guangzhouensis</name>
    <dbReference type="NCBI Taxonomy" id="2497878"/>
    <lineage>
        <taxon>Bacteria</taxon>
        <taxon>Bacillati</taxon>
        <taxon>Actinomycetota</taxon>
        <taxon>Actinomycetes</taxon>
        <taxon>Propionibacteriales</taxon>
        <taxon>Nocardioidaceae</taxon>
        <taxon>Nocardioides</taxon>
    </lineage>
</organism>
<dbReference type="RefSeq" id="WP_134715260.1">
    <property type="nucleotide sequence ID" value="NZ_SDKM01000007.1"/>
</dbReference>
<comment type="caution">
    <text evidence="1">The sequence shown here is derived from an EMBL/GenBank/DDBJ whole genome shotgun (WGS) entry which is preliminary data.</text>
</comment>